<dbReference type="PANTHER" id="PTHR43767:SF7">
    <property type="entry name" value="MEDIUM_LONG-CHAIN-FATTY-ACID--COA LIGASE FADD8"/>
    <property type="match status" value="1"/>
</dbReference>
<reference evidence="6" key="1">
    <citation type="submission" date="2016-09" db="EMBL/GenBank/DDBJ databases">
        <authorList>
            <person name="Varghese N."/>
            <person name="Submissions S."/>
        </authorList>
    </citation>
    <scope>NUCLEOTIDE SEQUENCE [LARGE SCALE GENOMIC DNA]</scope>
    <source>
        <strain evidence="6">JS23</strain>
    </source>
</reference>
<evidence type="ECO:0000259" key="3">
    <source>
        <dbReference type="Pfam" id="PF00501"/>
    </source>
</evidence>
<dbReference type="InterPro" id="IPR045851">
    <property type="entry name" value="AMP-bd_C_sf"/>
</dbReference>
<dbReference type="EMBL" id="FNLO01000002">
    <property type="protein sequence ID" value="SDV47371.1"/>
    <property type="molecule type" value="Genomic_DNA"/>
</dbReference>
<keyword evidence="2 5" id="KW-0436">Ligase</keyword>
<dbReference type="PANTHER" id="PTHR43767">
    <property type="entry name" value="LONG-CHAIN-FATTY-ACID--COA LIGASE"/>
    <property type="match status" value="1"/>
</dbReference>
<accession>A0A1H2PLS6</accession>
<dbReference type="OrthoDB" id="9766486at2"/>
<proteinExistence type="inferred from homology"/>
<dbReference type="InterPro" id="IPR000873">
    <property type="entry name" value="AMP-dep_synth/lig_dom"/>
</dbReference>
<sequence>MNGAHVFLDRSAQASPDFPAIVHGENVMSYRTLQRASCALANALIATGLAAGARIGTYMSNHPASFVCQFGINRTSYVWLPVNPKAAVPEAIGILAGFGAEWLFVDRQIAEQADAIRGAVPTLKGLVCIDARVPGLIFLDDWLAEFPDSDPSIPVGPLDTAVLRTTSGSTGEPKGVKRTNLCQVLQVMDYLTALPFDAPPISLVLTPLSHAAGSIALPVFEARGTHHILNSTAPDTVLRYIETHRISSVFMPPTLIYSLLAHPSVRTFDYSSLRYIIYGTAPMSRHRLAEAWDVFGPVFAQVYGMTEASSTISIFTPAQHAEAMAHHPGRLASCGRGSPNYRIKVIDSDGRDAPAGTSGEIVCASYEIMSGYFENESATRDTVRNGWLHTGDVGYIDRHGYLYIVDRIKDVIISGGFNVYPAEVENVIRLHSAIHDCAVVGSPDEKWGESVTAVVELKPGCALTVAELIEHCKTHLGSVKAPKRVTIVDALPRNLAGKTDKKAIRKTFWREADRAI</sequence>
<dbReference type="Gene3D" id="3.40.50.12780">
    <property type="entry name" value="N-terminal domain of ligase-like"/>
    <property type="match status" value="1"/>
</dbReference>
<evidence type="ECO:0000256" key="2">
    <source>
        <dbReference type="ARBA" id="ARBA00022598"/>
    </source>
</evidence>
<dbReference type="Pfam" id="PF13193">
    <property type="entry name" value="AMP-binding_C"/>
    <property type="match status" value="1"/>
</dbReference>
<dbReference type="InterPro" id="IPR042099">
    <property type="entry name" value="ANL_N_sf"/>
</dbReference>
<dbReference type="RefSeq" id="WP_091905908.1">
    <property type="nucleotide sequence ID" value="NZ_FNLO01000002.1"/>
</dbReference>
<name>A0A1H2PLS6_9BURK</name>
<feature type="domain" description="AMP-binding enzyme C-terminal" evidence="4">
    <location>
        <begin position="423"/>
        <end position="498"/>
    </location>
</feature>
<dbReference type="PROSITE" id="PS00455">
    <property type="entry name" value="AMP_BINDING"/>
    <property type="match status" value="1"/>
</dbReference>
<comment type="similarity">
    <text evidence="1">Belongs to the ATP-dependent AMP-binding enzyme family.</text>
</comment>
<dbReference type="Proteomes" id="UP000243719">
    <property type="component" value="Unassembled WGS sequence"/>
</dbReference>
<keyword evidence="6" id="KW-1185">Reference proteome</keyword>
<evidence type="ECO:0000313" key="5">
    <source>
        <dbReference type="EMBL" id="SDV47371.1"/>
    </source>
</evidence>
<dbReference type="SUPFAM" id="SSF56801">
    <property type="entry name" value="Acetyl-CoA synthetase-like"/>
    <property type="match status" value="1"/>
</dbReference>
<protein>
    <submittedName>
        <fullName evidence="5">Acyl-CoA synthetase (AMP-forming)/AMP-acid ligase II</fullName>
    </submittedName>
</protein>
<dbReference type="GO" id="GO:0016877">
    <property type="term" value="F:ligase activity, forming carbon-sulfur bonds"/>
    <property type="evidence" value="ECO:0007669"/>
    <property type="project" value="UniProtKB-ARBA"/>
</dbReference>
<dbReference type="InterPro" id="IPR050237">
    <property type="entry name" value="ATP-dep_AMP-bd_enzyme"/>
</dbReference>
<dbReference type="Gene3D" id="3.30.300.30">
    <property type="match status" value="1"/>
</dbReference>
<dbReference type="STRING" id="1770053.SAMN05216551_102524"/>
<dbReference type="Pfam" id="PF00501">
    <property type="entry name" value="AMP-binding"/>
    <property type="match status" value="1"/>
</dbReference>
<dbReference type="InterPro" id="IPR020845">
    <property type="entry name" value="AMP-binding_CS"/>
</dbReference>
<evidence type="ECO:0000259" key="4">
    <source>
        <dbReference type="Pfam" id="PF13193"/>
    </source>
</evidence>
<dbReference type="InterPro" id="IPR025110">
    <property type="entry name" value="AMP-bd_C"/>
</dbReference>
<evidence type="ECO:0000256" key="1">
    <source>
        <dbReference type="ARBA" id="ARBA00006432"/>
    </source>
</evidence>
<feature type="domain" description="AMP-dependent synthetase/ligase" evidence="3">
    <location>
        <begin position="8"/>
        <end position="373"/>
    </location>
</feature>
<evidence type="ECO:0000313" key="6">
    <source>
        <dbReference type="Proteomes" id="UP000243719"/>
    </source>
</evidence>
<dbReference type="AlphaFoldDB" id="A0A1H2PLS6"/>
<organism evidence="5 6">
    <name type="scientific">Chitinasiproducens palmae</name>
    <dbReference type="NCBI Taxonomy" id="1770053"/>
    <lineage>
        <taxon>Bacteria</taxon>
        <taxon>Pseudomonadati</taxon>
        <taxon>Pseudomonadota</taxon>
        <taxon>Betaproteobacteria</taxon>
        <taxon>Burkholderiales</taxon>
        <taxon>Burkholderiaceae</taxon>
        <taxon>Chitinasiproducens</taxon>
    </lineage>
</organism>
<dbReference type="FunFam" id="3.30.300.30:FF:000008">
    <property type="entry name" value="2,3-dihydroxybenzoate-AMP ligase"/>
    <property type="match status" value="1"/>
</dbReference>
<gene>
    <name evidence="5" type="ORF">SAMN05216551_102524</name>
</gene>